<accession>H1PYS0</accession>
<dbReference type="Proteomes" id="UP000003233">
    <property type="component" value="Unassembled WGS sequence"/>
</dbReference>
<proteinExistence type="predicted"/>
<evidence type="ECO:0000259" key="1">
    <source>
        <dbReference type="Pfam" id="PF17295"/>
    </source>
</evidence>
<reference evidence="2 3" key="1">
    <citation type="submission" date="2012-07" db="EMBL/GenBank/DDBJ databases">
        <title>The Genome Sequence of Fusobacterium ulcerans 12_1B.</title>
        <authorList>
            <consortium name="The Broad Institute Genome Sequencing Platform"/>
            <person name="Earl A."/>
            <person name="Ward D."/>
            <person name="Feldgarden M."/>
            <person name="Gevers D."/>
            <person name="Strauss J."/>
            <person name="Ambrose C.E."/>
            <person name="Allen-Vercoe E."/>
            <person name="Walker B."/>
            <person name="Young S.K."/>
            <person name="Zeng Q."/>
            <person name="Gargeya S."/>
            <person name="Fitzgerald M."/>
            <person name="Haas B."/>
            <person name="Abouelleil A."/>
            <person name="Alvarado L."/>
            <person name="Arachchi H.M."/>
            <person name="Berlin A.M."/>
            <person name="Chapman S.B."/>
            <person name="Goldberg J."/>
            <person name="Griggs A."/>
            <person name="Gujja S."/>
            <person name="Hansen M."/>
            <person name="Howarth C."/>
            <person name="Imamovic A."/>
            <person name="Larimer J."/>
            <person name="McCowen C."/>
            <person name="Montmayeur A."/>
            <person name="Murphy C."/>
            <person name="Neiman D."/>
            <person name="Pearson M."/>
            <person name="Priest M."/>
            <person name="Roberts A."/>
            <person name="Saif S."/>
            <person name="Shea T."/>
            <person name="Sisk P."/>
            <person name="Sykes S."/>
            <person name="Wortman J."/>
            <person name="Nusbaum C."/>
            <person name="Birren B."/>
        </authorList>
    </citation>
    <scope>NUCLEOTIDE SEQUENCE [LARGE SCALE GENOMIC DNA]</scope>
    <source>
        <strain evidence="2 3">12_1B</strain>
    </source>
</reference>
<dbReference type="AlphaFoldDB" id="H1PYS0"/>
<protein>
    <recommendedName>
        <fullName evidence="1">DUF5348 domain-containing protein</fullName>
    </recommendedName>
</protein>
<dbReference type="RefSeq" id="WP_008699547.1">
    <property type="nucleotide sequence ID" value="NZ_KE161012.1"/>
</dbReference>
<dbReference type="InterPro" id="IPR035255">
    <property type="entry name" value="DUF5348"/>
</dbReference>
<dbReference type="Gene3D" id="2.40.10.390">
    <property type="match status" value="1"/>
</dbReference>
<dbReference type="BioCyc" id="FSP457404-HMP:GTSQ-3618-MONOMER"/>
<feature type="domain" description="DUF5348" evidence="1">
    <location>
        <begin position="5"/>
        <end position="82"/>
    </location>
</feature>
<keyword evidence="3" id="KW-1185">Reference proteome</keyword>
<gene>
    <name evidence="2" type="ORF">HMPREF0402_03563</name>
</gene>
<name>H1PYS0_9FUSO</name>
<sequence length="82" mass="9988">MKKEGVIFFNENLKRYDIGFTTEDNEENYGGLHAGEIFKWWNSESWKWESVRIEYNSDNDTWYLIGENNVKYPVWENMLVRI</sequence>
<dbReference type="Pfam" id="PF17295">
    <property type="entry name" value="DUF5348"/>
    <property type="match status" value="1"/>
</dbReference>
<comment type="caution">
    <text evidence="2">The sequence shown here is derived from an EMBL/GenBank/DDBJ whole genome shotgun (WGS) entry which is preliminary data.</text>
</comment>
<organism evidence="2 3">
    <name type="scientific">Fusobacterium ulcerans 12-1B</name>
    <dbReference type="NCBI Taxonomy" id="457404"/>
    <lineage>
        <taxon>Bacteria</taxon>
        <taxon>Fusobacteriati</taxon>
        <taxon>Fusobacteriota</taxon>
        <taxon>Fusobacteriia</taxon>
        <taxon>Fusobacteriales</taxon>
        <taxon>Fusobacteriaceae</taxon>
        <taxon>Fusobacterium</taxon>
    </lineage>
</organism>
<dbReference type="HOGENOM" id="CLU_194457_1_0_0"/>
<evidence type="ECO:0000313" key="2">
    <source>
        <dbReference type="EMBL" id="EHO77259.1"/>
    </source>
</evidence>
<dbReference type="PATRIC" id="fig|457404.5.peg.3464"/>
<dbReference type="EMBL" id="AGWJ02000035">
    <property type="protein sequence ID" value="EHO77259.1"/>
    <property type="molecule type" value="Genomic_DNA"/>
</dbReference>
<evidence type="ECO:0000313" key="3">
    <source>
        <dbReference type="Proteomes" id="UP000003233"/>
    </source>
</evidence>